<comment type="caution">
    <text evidence="2">The sequence shown here is derived from an EMBL/GenBank/DDBJ whole genome shotgun (WGS) entry which is preliminary data.</text>
</comment>
<dbReference type="EMBL" id="VSRR010001663">
    <property type="protein sequence ID" value="MPC26862.1"/>
    <property type="molecule type" value="Genomic_DNA"/>
</dbReference>
<evidence type="ECO:0000256" key="1">
    <source>
        <dbReference type="SAM" id="MobiDB-lite"/>
    </source>
</evidence>
<dbReference type="Proteomes" id="UP000324222">
    <property type="component" value="Unassembled WGS sequence"/>
</dbReference>
<proteinExistence type="predicted"/>
<keyword evidence="3" id="KW-1185">Reference proteome</keyword>
<protein>
    <submittedName>
        <fullName evidence="2">Uncharacterized protein</fullName>
    </submittedName>
</protein>
<dbReference type="AlphaFoldDB" id="A0A5B7DYR9"/>
<gene>
    <name evidence="2" type="ORF">E2C01_020013</name>
</gene>
<organism evidence="2 3">
    <name type="scientific">Portunus trituberculatus</name>
    <name type="common">Swimming crab</name>
    <name type="synonym">Neptunus trituberculatus</name>
    <dbReference type="NCBI Taxonomy" id="210409"/>
    <lineage>
        <taxon>Eukaryota</taxon>
        <taxon>Metazoa</taxon>
        <taxon>Ecdysozoa</taxon>
        <taxon>Arthropoda</taxon>
        <taxon>Crustacea</taxon>
        <taxon>Multicrustacea</taxon>
        <taxon>Malacostraca</taxon>
        <taxon>Eumalacostraca</taxon>
        <taxon>Eucarida</taxon>
        <taxon>Decapoda</taxon>
        <taxon>Pleocyemata</taxon>
        <taxon>Brachyura</taxon>
        <taxon>Eubrachyura</taxon>
        <taxon>Portunoidea</taxon>
        <taxon>Portunidae</taxon>
        <taxon>Portuninae</taxon>
        <taxon>Portunus</taxon>
    </lineage>
</organism>
<name>A0A5B7DYR9_PORTR</name>
<evidence type="ECO:0000313" key="2">
    <source>
        <dbReference type="EMBL" id="MPC26862.1"/>
    </source>
</evidence>
<feature type="region of interest" description="Disordered" evidence="1">
    <location>
        <begin position="41"/>
        <end position="93"/>
    </location>
</feature>
<feature type="compositionally biased region" description="Polar residues" evidence="1">
    <location>
        <begin position="56"/>
        <end position="66"/>
    </location>
</feature>
<accession>A0A5B7DYR9</accession>
<sequence>MSFSGPTATRAPMVKSQWLCCPGQAAKAHLVPVKREASLGCTSLNPQRPAGLPHYPSNSSQPNTGLPLTGLHSGSHSREPQRGPGRQSGRLPLFLHPDCVCSWLDPVS</sequence>
<evidence type="ECO:0000313" key="3">
    <source>
        <dbReference type="Proteomes" id="UP000324222"/>
    </source>
</evidence>
<reference evidence="2 3" key="1">
    <citation type="submission" date="2019-05" db="EMBL/GenBank/DDBJ databases">
        <title>Another draft genome of Portunus trituberculatus and its Hox gene families provides insights of decapod evolution.</title>
        <authorList>
            <person name="Jeong J.-H."/>
            <person name="Song I."/>
            <person name="Kim S."/>
            <person name="Choi T."/>
            <person name="Kim D."/>
            <person name="Ryu S."/>
            <person name="Kim W."/>
        </authorList>
    </citation>
    <scope>NUCLEOTIDE SEQUENCE [LARGE SCALE GENOMIC DNA]</scope>
    <source>
        <tissue evidence="2">Muscle</tissue>
    </source>
</reference>